<dbReference type="EMBL" id="JH598325">
    <property type="status" value="NOT_ANNOTATED_CDS"/>
    <property type="molecule type" value="Genomic_DNA"/>
</dbReference>
<reference evidence="3" key="1">
    <citation type="journal article" date="2010" name="Science">
        <title>Signatures of adaptation to obligate biotrophy in the Hyaloperonospora arabidopsidis genome.</title>
        <authorList>
            <person name="Baxter L."/>
            <person name="Tripathy S."/>
            <person name="Ishaque N."/>
            <person name="Boot N."/>
            <person name="Cabral A."/>
            <person name="Kemen E."/>
            <person name="Thines M."/>
            <person name="Ah-Fong A."/>
            <person name="Anderson R."/>
            <person name="Badejoko W."/>
            <person name="Bittner-Eddy P."/>
            <person name="Boore J.L."/>
            <person name="Chibucos M.C."/>
            <person name="Coates M."/>
            <person name="Dehal P."/>
            <person name="Delehaunty K."/>
            <person name="Dong S."/>
            <person name="Downton P."/>
            <person name="Dumas B."/>
            <person name="Fabro G."/>
            <person name="Fronick C."/>
            <person name="Fuerstenberg S.I."/>
            <person name="Fulton L."/>
            <person name="Gaulin E."/>
            <person name="Govers F."/>
            <person name="Hughes L."/>
            <person name="Humphray S."/>
            <person name="Jiang R.H."/>
            <person name="Judelson H."/>
            <person name="Kamoun S."/>
            <person name="Kyung K."/>
            <person name="Meijer H."/>
            <person name="Minx P."/>
            <person name="Morris P."/>
            <person name="Nelson J."/>
            <person name="Phuntumart V."/>
            <person name="Qutob D."/>
            <person name="Rehmany A."/>
            <person name="Rougon-Cardoso A."/>
            <person name="Ryden P."/>
            <person name="Torto-Alalibo T."/>
            <person name="Studholme D."/>
            <person name="Wang Y."/>
            <person name="Win J."/>
            <person name="Wood J."/>
            <person name="Clifton S.W."/>
            <person name="Rogers J."/>
            <person name="Van den Ackerveken G."/>
            <person name="Jones J.D."/>
            <person name="McDowell J.M."/>
            <person name="Beynon J."/>
            <person name="Tyler B.M."/>
        </authorList>
    </citation>
    <scope>NUCLEOTIDE SEQUENCE [LARGE SCALE GENOMIC DNA]</scope>
    <source>
        <strain evidence="3">Emoy2</strain>
    </source>
</reference>
<dbReference type="AlphaFoldDB" id="M4B512"/>
<name>M4B512_HYAAE</name>
<evidence type="ECO:0000256" key="1">
    <source>
        <dbReference type="SAM" id="MobiDB-lite"/>
    </source>
</evidence>
<dbReference type="HOGENOM" id="CLU_3072799_0_0_1"/>
<evidence type="ECO:0000313" key="3">
    <source>
        <dbReference type="Proteomes" id="UP000011713"/>
    </source>
</evidence>
<protein>
    <submittedName>
        <fullName evidence="2">Uncharacterized protein</fullName>
    </submittedName>
</protein>
<keyword evidence="3" id="KW-1185">Reference proteome</keyword>
<dbReference type="VEuPathDB" id="FungiDB:HpaG801362"/>
<feature type="region of interest" description="Disordered" evidence="1">
    <location>
        <begin position="26"/>
        <end position="53"/>
    </location>
</feature>
<dbReference type="Proteomes" id="UP000011713">
    <property type="component" value="Unassembled WGS sequence"/>
</dbReference>
<dbReference type="InParanoid" id="M4B512"/>
<dbReference type="EnsemblProtists" id="HpaT801362">
    <property type="protein sequence ID" value="HpaP801362"/>
    <property type="gene ID" value="HpaG801362"/>
</dbReference>
<sequence>MNALQASASKDDVHLERKLHYEFAKPKAKSQLRSPYRNREDRNLSFCAQKNED</sequence>
<evidence type="ECO:0000313" key="2">
    <source>
        <dbReference type="EnsemblProtists" id="HpaP801362"/>
    </source>
</evidence>
<proteinExistence type="predicted"/>
<accession>M4B512</accession>
<organism evidence="2 3">
    <name type="scientific">Hyaloperonospora arabidopsidis (strain Emoy2)</name>
    <name type="common">Downy mildew agent</name>
    <name type="synonym">Peronospora arabidopsidis</name>
    <dbReference type="NCBI Taxonomy" id="559515"/>
    <lineage>
        <taxon>Eukaryota</taxon>
        <taxon>Sar</taxon>
        <taxon>Stramenopiles</taxon>
        <taxon>Oomycota</taxon>
        <taxon>Peronosporomycetes</taxon>
        <taxon>Peronosporales</taxon>
        <taxon>Peronosporaceae</taxon>
        <taxon>Hyaloperonospora</taxon>
    </lineage>
</organism>
<reference evidence="2" key="2">
    <citation type="submission" date="2015-06" db="UniProtKB">
        <authorList>
            <consortium name="EnsemblProtists"/>
        </authorList>
    </citation>
    <scope>IDENTIFICATION</scope>
    <source>
        <strain evidence="2">Emoy2</strain>
    </source>
</reference>